<protein>
    <submittedName>
        <fullName evidence="2">Hypothetical_protein</fullName>
    </submittedName>
</protein>
<dbReference type="Proteomes" id="UP001642409">
    <property type="component" value="Unassembled WGS sequence"/>
</dbReference>
<dbReference type="EMBL" id="CATOUU010000790">
    <property type="protein sequence ID" value="CAI9948651.1"/>
    <property type="molecule type" value="Genomic_DNA"/>
</dbReference>
<comment type="caution">
    <text evidence="1">The sequence shown here is derived from an EMBL/GenBank/DDBJ whole genome shotgun (WGS) entry which is preliminary data.</text>
</comment>
<gene>
    <name evidence="2" type="ORF">HINF_LOCUS23685</name>
    <name evidence="1" type="ORF">HINF_LOCUS36296</name>
</gene>
<evidence type="ECO:0000313" key="2">
    <source>
        <dbReference type="EMBL" id="CAL6013230.1"/>
    </source>
</evidence>
<reference evidence="2 3" key="2">
    <citation type="submission" date="2024-07" db="EMBL/GenBank/DDBJ databases">
        <authorList>
            <person name="Akdeniz Z."/>
        </authorList>
    </citation>
    <scope>NUCLEOTIDE SEQUENCE [LARGE SCALE GENOMIC DNA]</scope>
</reference>
<organism evidence="1">
    <name type="scientific">Hexamita inflata</name>
    <dbReference type="NCBI Taxonomy" id="28002"/>
    <lineage>
        <taxon>Eukaryota</taxon>
        <taxon>Metamonada</taxon>
        <taxon>Diplomonadida</taxon>
        <taxon>Hexamitidae</taxon>
        <taxon>Hexamitinae</taxon>
        <taxon>Hexamita</taxon>
    </lineage>
</organism>
<reference evidence="1" key="1">
    <citation type="submission" date="2023-06" db="EMBL/GenBank/DDBJ databases">
        <authorList>
            <person name="Kurt Z."/>
        </authorList>
    </citation>
    <scope>NUCLEOTIDE SEQUENCE</scope>
</reference>
<proteinExistence type="predicted"/>
<accession>A0AA86Q120</accession>
<evidence type="ECO:0000313" key="3">
    <source>
        <dbReference type="Proteomes" id="UP001642409"/>
    </source>
</evidence>
<evidence type="ECO:0000313" key="1">
    <source>
        <dbReference type="EMBL" id="CAI9948651.1"/>
    </source>
</evidence>
<keyword evidence="3" id="KW-1185">Reference proteome</keyword>
<dbReference type="EMBL" id="CAXDID020000068">
    <property type="protein sequence ID" value="CAL6013230.1"/>
    <property type="molecule type" value="Genomic_DNA"/>
</dbReference>
<dbReference type="AlphaFoldDB" id="A0AA86Q120"/>
<sequence length="108" mass="12445">MVMKGYYTTSPEEETVIAEIRAKLLELDVIKDNCIPTNLTSLEAQYFCDKDTQKHTVLDSADAIILMMEGYKQKSLNNYIVEAFEDLDTYCQLILMTYNTIQADLEQM</sequence>
<name>A0AA86Q120_9EUKA</name>